<evidence type="ECO:0000256" key="3">
    <source>
        <dbReference type="SAM" id="MobiDB-lite"/>
    </source>
</evidence>
<evidence type="ECO:0000313" key="6">
    <source>
        <dbReference type="Proteomes" id="UP001243330"/>
    </source>
</evidence>
<feature type="compositionally biased region" description="Basic and acidic residues" evidence="3">
    <location>
        <begin position="1"/>
        <end position="23"/>
    </location>
</feature>
<accession>A0AAD9ENX9</accession>
<proteinExistence type="inferred from homology"/>
<gene>
    <name evidence="5" type="ORF">CCHR01_03042</name>
</gene>
<feature type="transmembrane region" description="Helical" evidence="4">
    <location>
        <begin position="70"/>
        <end position="87"/>
    </location>
</feature>
<evidence type="ECO:0000313" key="5">
    <source>
        <dbReference type="EMBL" id="KAK1854312.1"/>
    </source>
</evidence>
<dbReference type="EMBL" id="JAQOWY010000039">
    <property type="protein sequence ID" value="KAK1854312.1"/>
    <property type="molecule type" value="Genomic_DNA"/>
</dbReference>
<dbReference type="AlphaFoldDB" id="A0AAD9ENX9"/>
<keyword evidence="4" id="KW-0472">Membrane</keyword>
<evidence type="ECO:0008006" key="7">
    <source>
        <dbReference type="Google" id="ProtNLM"/>
    </source>
</evidence>
<name>A0AAD9ENX9_9PEZI</name>
<evidence type="ECO:0000256" key="2">
    <source>
        <dbReference type="ARBA" id="ARBA00035112"/>
    </source>
</evidence>
<dbReference type="PANTHER" id="PTHR33365:SF4">
    <property type="entry name" value="CYCLOCHLOROTINE BIOSYNTHESIS PROTEIN O"/>
    <property type="match status" value="1"/>
</dbReference>
<comment type="similarity">
    <text evidence="2">Belongs to the ustYa family.</text>
</comment>
<sequence length="318" mass="36326">MPRHTHYSEEEADERRSSDEKGNDSISSDTTLLLNDAEFVKWKQRGDSGLTVDYLDTAETHRHRGHYRHLTSLLFLVSACLNVYLAFGRTPRVLTMHDVDVGCGAFPLGTDPSGYVPRKIGYPLRWTKWDEKDQFYVSPKTFDSWENIQQSAERLRAVHNATDVFIHSNGQKATYLAYDGVRKELPPEAGQFGLELYGIQAFHQIHCVYVLLESVGWARHNRPSQWDGDHIAHCLNTMTQAATCLADSRPFAYVVPGGHRTDGQQNWCRDFGALVDWVNDPVRDHNFHYELDSNDTDHFMPIYRNGSIAGKPVDKSVW</sequence>
<comment type="pathway">
    <text evidence="1">Mycotoxin biosynthesis.</text>
</comment>
<reference evidence="5" key="1">
    <citation type="submission" date="2023-01" db="EMBL/GenBank/DDBJ databases">
        <title>Colletotrichum chrysophilum M932 genome sequence.</title>
        <authorList>
            <person name="Baroncelli R."/>
        </authorList>
    </citation>
    <scope>NUCLEOTIDE SEQUENCE</scope>
    <source>
        <strain evidence="5">M932</strain>
    </source>
</reference>
<comment type="caution">
    <text evidence="5">The sequence shown here is derived from an EMBL/GenBank/DDBJ whole genome shotgun (WGS) entry which is preliminary data.</text>
</comment>
<keyword evidence="4" id="KW-0812">Transmembrane</keyword>
<dbReference type="Proteomes" id="UP001243330">
    <property type="component" value="Unassembled WGS sequence"/>
</dbReference>
<evidence type="ECO:0000256" key="4">
    <source>
        <dbReference type="SAM" id="Phobius"/>
    </source>
</evidence>
<keyword evidence="6" id="KW-1185">Reference proteome</keyword>
<evidence type="ECO:0000256" key="1">
    <source>
        <dbReference type="ARBA" id="ARBA00004685"/>
    </source>
</evidence>
<organism evidence="5 6">
    <name type="scientific">Colletotrichum chrysophilum</name>
    <dbReference type="NCBI Taxonomy" id="1836956"/>
    <lineage>
        <taxon>Eukaryota</taxon>
        <taxon>Fungi</taxon>
        <taxon>Dikarya</taxon>
        <taxon>Ascomycota</taxon>
        <taxon>Pezizomycotina</taxon>
        <taxon>Sordariomycetes</taxon>
        <taxon>Hypocreomycetidae</taxon>
        <taxon>Glomerellales</taxon>
        <taxon>Glomerellaceae</taxon>
        <taxon>Colletotrichum</taxon>
        <taxon>Colletotrichum gloeosporioides species complex</taxon>
    </lineage>
</organism>
<feature type="region of interest" description="Disordered" evidence="3">
    <location>
        <begin position="1"/>
        <end position="27"/>
    </location>
</feature>
<dbReference type="GO" id="GO:0043386">
    <property type="term" value="P:mycotoxin biosynthetic process"/>
    <property type="evidence" value="ECO:0007669"/>
    <property type="project" value="InterPro"/>
</dbReference>
<dbReference type="Pfam" id="PF11807">
    <property type="entry name" value="UstYa"/>
    <property type="match status" value="1"/>
</dbReference>
<dbReference type="PANTHER" id="PTHR33365">
    <property type="entry name" value="YALI0B05434P"/>
    <property type="match status" value="1"/>
</dbReference>
<dbReference type="InterPro" id="IPR021765">
    <property type="entry name" value="UstYa-like"/>
</dbReference>
<protein>
    <recommendedName>
        <fullName evidence="7">Tat pathway signal sequence</fullName>
    </recommendedName>
</protein>
<keyword evidence="4" id="KW-1133">Transmembrane helix</keyword>